<evidence type="ECO:0000313" key="3">
    <source>
        <dbReference type="Proteomes" id="UP000296468"/>
    </source>
</evidence>
<gene>
    <name evidence="1" type="ORF">EPZ47_25330</name>
    <name evidence="2" type="ORF">QCD61_23555</name>
</gene>
<dbReference type="PANTHER" id="PTHR38460">
    <property type="entry name" value="TAUTOMERASE YOLI-RELATED"/>
    <property type="match status" value="1"/>
</dbReference>
<reference evidence="1" key="3">
    <citation type="submission" date="2019-01" db="EMBL/GenBank/DDBJ databases">
        <authorList>
            <person name="Zhang L."/>
        </authorList>
    </citation>
    <scope>NUCLEOTIDE SEQUENCE</scope>
    <source>
        <strain evidence="1">11K1</strain>
    </source>
</reference>
<dbReference type="Proteomes" id="UP000296468">
    <property type="component" value="Chromosome"/>
</dbReference>
<dbReference type="Gene3D" id="3.30.429.10">
    <property type="entry name" value="Macrophage Migration Inhibitory Factor"/>
    <property type="match status" value="1"/>
</dbReference>
<reference evidence="2" key="4">
    <citation type="submission" date="2023-04" db="EMBL/GenBank/DDBJ databases">
        <authorList>
            <person name="Charles T.C."/>
            <person name="Cheng J."/>
            <person name="Lynch M."/>
            <person name="Van Dyk A."/>
        </authorList>
    </citation>
    <scope>NUCLEOTIDE SEQUENCE</scope>
    <source>
        <strain evidence="2">YsS1</strain>
    </source>
</reference>
<reference evidence="1 3" key="2">
    <citation type="journal article" date="2019" name="Front. Microbiol.">
        <title>In silico and Genetic Analyses of Cyclic Lipopeptide Synthetic Gene Clusters in Pseudomonas sp. 11K1.</title>
        <authorList>
            <person name="Zhao H."/>
            <person name="Liu Y.P."/>
            <person name="Zhang L.Q."/>
        </authorList>
    </citation>
    <scope>NUCLEOTIDE SEQUENCE [LARGE SCALE GENOMIC DNA]</scope>
    <source>
        <strain evidence="1 3">11K1</strain>
    </source>
</reference>
<evidence type="ECO:0000313" key="4">
    <source>
        <dbReference type="Proteomes" id="UP001227386"/>
    </source>
</evidence>
<dbReference type="RefSeq" id="WP_135847219.1">
    <property type="nucleotide sequence ID" value="NZ_CP035088.1"/>
</dbReference>
<dbReference type="AlphaFoldDB" id="A0A4P7PM96"/>
<reference evidence="2 4" key="1">
    <citation type="journal article" date="2012" name="Appl. Soil Ecol.">
        <title>Isolation and characterization of new plant growth-promoting bacterial endophytes.</title>
        <authorList>
            <person name="Rashid S."/>
            <person name="Charles T.C."/>
            <person name="Glick B.R."/>
        </authorList>
    </citation>
    <scope>NUCLEOTIDE SEQUENCE [LARGE SCALE GENOMIC DNA]</scope>
    <source>
        <strain evidence="2 4">YsS1</strain>
    </source>
</reference>
<keyword evidence="4" id="KW-1185">Reference proteome</keyword>
<dbReference type="OrthoDB" id="9804765at2"/>
<organism evidence="1 3">
    <name type="scientific">Pseudomonas viciae</name>
    <dbReference type="NCBI Taxonomy" id="2505979"/>
    <lineage>
        <taxon>Bacteria</taxon>
        <taxon>Pseudomonadati</taxon>
        <taxon>Pseudomonadota</taxon>
        <taxon>Gammaproteobacteria</taxon>
        <taxon>Pseudomonadales</taxon>
        <taxon>Pseudomonadaceae</taxon>
        <taxon>Pseudomonas</taxon>
    </lineage>
</organism>
<dbReference type="EMBL" id="CP123771">
    <property type="protein sequence ID" value="WGO92632.1"/>
    <property type="molecule type" value="Genomic_DNA"/>
</dbReference>
<evidence type="ECO:0000313" key="1">
    <source>
        <dbReference type="EMBL" id="QBZ91876.1"/>
    </source>
</evidence>
<dbReference type="InterPro" id="IPR014347">
    <property type="entry name" value="Tautomerase/MIF_sf"/>
</dbReference>
<dbReference type="Pfam" id="PF14552">
    <property type="entry name" value="Tautomerase_2"/>
    <property type="match status" value="1"/>
</dbReference>
<accession>A0A4P7PM96</accession>
<dbReference type="SUPFAM" id="SSF55331">
    <property type="entry name" value="Tautomerase/MIF"/>
    <property type="match status" value="1"/>
</dbReference>
<name>A0A4P7PM96_9PSED</name>
<dbReference type="KEGG" id="pvk:EPZ47_25330"/>
<evidence type="ECO:0000313" key="2">
    <source>
        <dbReference type="EMBL" id="WGO92632.1"/>
    </source>
</evidence>
<dbReference type="EMBL" id="CP035088">
    <property type="protein sequence ID" value="QBZ91876.1"/>
    <property type="molecule type" value="Genomic_DNA"/>
</dbReference>
<dbReference type="PANTHER" id="PTHR38460:SF1">
    <property type="entry name" value="TAUTOMERASE YOLI-RELATED"/>
    <property type="match status" value="1"/>
</dbReference>
<proteinExistence type="predicted"/>
<protein>
    <submittedName>
        <fullName evidence="1">Tautomerase family protein</fullName>
    </submittedName>
</protein>
<dbReference type="InterPro" id="IPR037479">
    <property type="entry name" value="Tauto_MSAD"/>
</dbReference>
<dbReference type="Proteomes" id="UP001227386">
    <property type="component" value="Chromosome"/>
</dbReference>
<sequence>MPFVRTAVIKGTSQQQRQRIVDAIHQALVESIGMPEDELFNLVADYDPEQFFYSRTFNGVARSDNLIVIEITMRRGRSDAMKRELYKKIADNLGVQAQVRPQDVFIFMHENDYSDWSVGFGKFAMALVQQAGSVATE</sequence>